<organism evidence="1 2">
    <name type="scientific">Nephila pilipes</name>
    <name type="common">Giant wood spider</name>
    <name type="synonym">Nephila maculata</name>
    <dbReference type="NCBI Taxonomy" id="299642"/>
    <lineage>
        <taxon>Eukaryota</taxon>
        <taxon>Metazoa</taxon>
        <taxon>Ecdysozoa</taxon>
        <taxon>Arthropoda</taxon>
        <taxon>Chelicerata</taxon>
        <taxon>Arachnida</taxon>
        <taxon>Araneae</taxon>
        <taxon>Araneomorphae</taxon>
        <taxon>Entelegynae</taxon>
        <taxon>Araneoidea</taxon>
        <taxon>Nephilidae</taxon>
        <taxon>Nephila</taxon>
    </lineage>
</organism>
<keyword evidence="2" id="KW-1185">Reference proteome</keyword>
<proteinExistence type="predicted"/>
<accession>A0A8X6T4J9</accession>
<protein>
    <submittedName>
        <fullName evidence="1">Ionotropic receptor 93a</fullName>
    </submittedName>
</protein>
<dbReference type="Proteomes" id="UP000887013">
    <property type="component" value="Unassembled WGS sequence"/>
</dbReference>
<gene>
    <name evidence="1" type="primary">Ir93a</name>
    <name evidence="1" type="ORF">NPIL_102731</name>
</gene>
<dbReference type="EMBL" id="BMAW01051186">
    <property type="protein sequence ID" value="GFS79096.1"/>
    <property type="molecule type" value="Genomic_DNA"/>
</dbReference>
<evidence type="ECO:0000313" key="2">
    <source>
        <dbReference type="Proteomes" id="UP000887013"/>
    </source>
</evidence>
<reference evidence="1" key="1">
    <citation type="submission" date="2020-08" db="EMBL/GenBank/DDBJ databases">
        <title>Multicomponent nature underlies the extraordinary mechanical properties of spider dragline silk.</title>
        <authorList>
            <person name="Kono N."/>
            <person name="Nakamura H."/>
            <person name="Mori M."/>
            <person name="Yoshida Y."/>
            <person name="Ohtoshi R."/>
            <person name="Malay A.D."/>
            <person name="Moran D.A.P."/>
            <person name="Tomita M."/>
            <person name="Numata K."/>
            <person name="Arakawa K."/>
        </authorList>
    </citation>
    <scope>NUCLEOTIDE SEQUENCE</scope>
</reference>
<keyword evidence="1" id="KW-0675">Receptor</keyword>
<comment type="caution">
    <text evidence="1">The sequence shown here is derived from an EMBL/GenBank/DDBJ whole genome shotgun (WGS) entry which is preliminary data.</text>
</comment>
<dbReference type="AlphaFoldDB" id="A0A8X6T4J9"/>
<name>A0A8X6T4J9_NEPPI</name>
<sequence length="266" mass="30248">MFVQRIVKYKYYTGNNIRFILSSSENIKIAPVVESFVAQAGLDDSRTNILNLEETLKEIMGNSAELAFTKKVKYQNIGQLLMAYSERAQEISAIVSVVKCSTYLDDLKEVQTNFSSTMSLIILERGCPRPPPTVGLGFPYLKNMNEIVPFLVDIRSDNRLLDKWDDIVIFHDNTIDLNSLEAIVVMLQTMDVRKRSTTLTIYDVCRSEKCEDTTFTIHESLTPYAITDFPKNFLILSTGKTFRKIMEQDKGVTHICGQHATYPMAT</sequence>
<evidence type="ECO:0000313" key="1">
    <source>
        <dbReference type="EMBL" id="GFS79096.1"/>
    </source>
</evidence>
<dbReference type="OrthoDB" id="6432160at2759"/>